<evidence type="ECO:0000256" key="1">
    <source>
        <dbReference type="SAM" id="Phobius"/>
    </source>
</evidence>
<keyword evidence="1" id="KW-1133">Transmembrane helix</keyword>
<feature type="transmembrane region" description="Helical" evidence="1">
    <location>
        <begin position="150"/>
        <end position="172"/>
    </location>
</feature>
<dbReference type="InterPro" id="IPR009597">
    <property type="entry name" value="DUF1206"/>
</dbReference>
<gene>
    <name evidence="3" type="ORF">MPSYJ_08970</name>
</gene>
<dbReference type="EMBL" id="AP022574">
    <property type="protein sequence ID" value="BBX67436.1"/>
    <property type="molecule type" value="Genomic_DNA"/>
</dbReference>
<dbReference type="AlphaFoldDB" id="A0A7I7M651"/>
<protein>
    <submittedName>
        <fullName evidence="3">Membrane protein</fullName>
    </submittedName>
</protein>
<feature type="transmembrane region" description="Helical" evidence="1">
    <location>
        <begin position="21"/>
        <end position="46"/>
    </location>
</feature>
<reference evidence="3 4" key="1">
    <citation type="journal article" date="2019" name="Emerg. Microbes Infect.">
        <title>Comprehensive subspecies identification of 175 nontuberculous mycobacteria species based on 7547 genomic profiles.</title>
        <authorList>
            <person name="Matsumoto Y."/>
            <person name="Kinjo T."/>
            <person name="Motooka D."/>
            <person name="Nabeya D."/>
            <person name="Jung N."/>
            <person name="Uechi K."/>
            <person name="Horii T."/>
            <person name="Iida T."/>
            <person name="Fujita J."/>
            <person name="Nakamura S."/>
        </authorList>
    </citation>
    <scope>NUCLEOTIDE SEQUENCE [LARGE SCALE GENOMIC DNA]</scope>
    <source>
        <strain evidence="3 4">JCM 13323</strain>
    </source>
</reference>
<organism evidence="3 4">
    <name type="scientific">Mycolicibacterium psychrotolerans</name>
    <dbReference type="NCBI Taxonomy" id="216929"/>
    <lineage>
        <taxon>Bacteria</taxon>
        <taxon>Bacillati</taxon>
        <taxon>Actinomycetota</taxon>
        <taxon>Actinomycetes</taxon>
        <taxon>Mycobacteriales</taxon>
        <taxon>Mycobacteriaceae</taxon>
        <taxon>Mycolicibacterium</taxon>
    </lineage>
</organism>
<dbReference type="KEGG" id="mpsc:MPSYJ_08970"/>
<evidence type="ECO:0000313" key="4">
    <source>
        <dbReference type="Proteomes" id="UP000466514"/>
    </source>
</evidence>
<keyword evidence="1" id="KW-0472">Membrane</keyword>
<dbReference type="RefSeq" id="WP_163720583.1">
    <property type="nucleotide sequence ID" value="NZ_AP022574.1"/>
</dbReference>
<evidence type="ECO:0000313" key="3">
    <source>
        <dbReference type="EMBL" id="BBX67436.1"/>
    </source>
</evidence>
<keyword evidence="1" id="KW-0812">Transmembrane</keyword>
<proteinExistence type="predicted"/>
<dbReference type="Proteomes" id="UP000466514">
    <property type="component" value="Chromosome"/>
</dbReference>
<feature type="domain" description="DUF1206" evidence="2">
    <location>
        <begin position="22"/>
        <end position="88"/>
    </location>
</feature>
<keyword evidence="4" id="KW-1185">Reference proteome</keyword>
<feature type="transmembrane region" description="Helical" evidence="1">
    <location>
        <begin position="243"/>
        <end position="263"/>
    </location>
</feature>
<name>A0A7I7M651_9MYCO</name>
<feature type="transmembrane region" description="Helical" evidence="1">
    <location>
        <begin position="110"/>
        <end position="130"/>
    </location>
</feature>
<feature type="domain" description="DUF1206" evidence="2">
    <location>
        <begin position="198"/>
        <end position="265"/>
    </location>
</feature>
<accession>A0A7I7M651</accession>
<feature type="transmembrane region" description="Helical" evidence="1">
    <location>
        <begin position="66"/>
        <end position="90"/>
    </location>
</feature>
<sequence length="268" mass="27667">MSEPLPIDRLVQHNGIRRAARAGFIASGSLHFLIAYVIVRIASGLGGNADPSGAMATVASTTDGAVILWAIAVALVPLAAWRLAEAIFGLHPTERGSDPDDASPGNRLKALGLVAIYCSVGYTSVRFAVGSRQPSSEQNSGLSFVLMQSLPGRAALIAVGVVIAVIGGYYAYKGASRRFVDDLTTSGGPVVIMLGVYGYVAEGLVYALTGILVIVAAVRTDPTQAAGLDSAVKTLGATSAGDVLLGFAALGFFAYGLYSFALARWARM</sequence>
<feature type="domain" description="DUF1206" evidence="2">
    <location>
        <begin position="115"/>
        <end position="176"/>
    </location>
</feature>
<feature type="transmembrane region" description="Helical" evidence="1">
    <location>
        <begin position="192"/>
        <end position="218"/>
    </location>
</feature>
<dbReference type="Pfam" id="PF06724">
    <property type="entry name" value="DUF1206"/>
    <property type="match status" value="3"/>
</dbReference>
<evidence type="ECO:0000259" key="2">
    <source>
        <dbReference type="Pfam" id="PF06724"/>
    </source>
</evidence>